<protein>
    <submittedName>
        <fullName evidence="6">Flavin reductase family protein</fullName>
        <ecNumber evidence="6">1.5.1.-</ecNumber>
    </submittedName>
</protein>
<keyword evidence="7" id="KW-1185">Reference proteome</keyword>
<dbReference type="SMART" id="SM00903">
    <property type="entry name" value="Flavin_Reduct"/>
    <property type="match status" value="1"/>
</dbReference>
<evidence type="ECO:0000256" key="2">
    <source>
        <dbReference type="ARBA" id="ARBA00022630"/>
    </source>
</evidence>
<dbReference type="InterPro" id="IPR002563">
    <property type="entry name" value="Flavin_Rdtase-like_dom"/>
</dbReference>
<evidence type="ECO:0000313" key="7">
    <source>
        <dbReference type="Proteomes" id="UP001231941"/>
    </source>
</evidence>
<organism evidence="6 7">
    <name type="scientific">Chengkuizengella axinellae</name>
    <dbReference type="NCBI Taxonomy" id="3064388"/>
    <lineage>
        <taxon>Bacteria</taxon>
        <taxon>Bacillati</taxon>
        <taxon>Bacillota</taxon>
        <taxon>Bacilli</taxon>
        <taxon>Bacillales</taxon>
        <taxon>Paenibacillaceae</taxon>
        <taxon>Chengkuizengella</taxon>
    </lineage>
</organism>
<feature type="domain" description="Flavin reductase like" evidence="5">
    <location>
        <begin position="20"/>
        <end position="175"/>
    </location>
</feature>
<keyword evidence="3" id="KW-0288">FMN</keyword>
<dbReference type="EC" id="1.5.1.-" evidence="6"/>
<dbReference type="Proteomes" id="UP001231941">
    <property type="component" value="Unassembled WGS sequence"/>
</dbReference>
<reference evidence="6 7" key="1">
    <citation type="submission" date="2023-08" db="EMBL/GenBank/DDBJ databases">
        <authorList>
            <person name="Park J.-S."/>
        </authorList>
    </citation>
    <scope>NUCLEOTIDE SEQUENCE [LARGE SCALE GENOMIC DNA]</scope>
    <source>
        <strain evidence="6 7">2205SS18-9</strain>
    </source>
</reference>
<keyword evidence="6" id="KW-0560">Oxidoreductase</keyword>
<dbReference type="PANTHER" id="PTHR33798">
    <property type="entry name" value="FLAVOPROTEIN OXYGENASE"/>
    <property type="match status" value="1"/>
</dbReference>
<gene>
    <name evidence="6" type="ORF">Q5Y73_04110</name>
</gene>
<evidence type="ECO:0000256" key="4">
    <source>
        <dbReference type="ARBA" id="ARBA00038054"/>
    </source>
</evidence>
<comment type="cofactor">
    <cofactor evidence="1">
        <name>FMN</name>
        <dbReference type="ChEBI" id="CHEBI:58210"/>
    </cofactor>
</comment>
<comment type="similarity">
    <text evidence="4">Belongs to the flavoredoxin family.</text>
</comment>
<dbReference type="GO" id="GO:0016491">
    <property type="term" value="F:oxidoreductase activity"/>
    <property type="evidence" value="ECO:0007669"/>
    <property type="project" value="UniProtKB-KW"/>
</dbReference>
<dbReference type="PANTHER" id="PTHR33798:SF5">
    <property type="entry name" value="FLAVIN REDUCTASE LIKE DOMAIN-CONTAINING PROTEIN"/>
    <property type="match status" value="1"/>
</dbReference>
<dbReference type="Gene3D" id="2.30.110.10">
    <property type="entry name" value="Electron Transport, Fmn-binding Protein, Chain A"/>
    <property type="match status" value="1"/>
</dbReference>
<dbReference type="SUPFAM" id="SSF50475">
    <property type="entry name" value="FMN-binding split barrel"/>
    <property type="match status" value="1"/>
</dbReference>
<dbReference type="EMBL" id="JAVAMP010000001">
    <property type="protein sequence ID" value="MDP5273276.1"/>
    <property type="molecule type" value="Genomic_DNA"/>
</dbReference>
<dbReference type="RefSeq" id="WP_305990558.1">
    <property type="nucleotide sequence ID" value="NZ_JAVAMP010000001.1"/>
</dbReference>
<sequence>MKSINPSAQSRTENYKLLIGSIVPRPIAFVTSHNEEGLVNAAPFSFFNAITAKPPLISISIGRKEGEVKDTAYNIINNKEFVVHIVDNSFIKQVNQTSADYPSNVSEIKETGLKLVESTKVKVSGIQEAKIRMECKLHQAITIGDDNQPTCDLIIGEVVMFHIDEDCYAQGKIHIDNLEPVSRLGGADYSKIGETFTIPRPEMK</sequence>
<dbReference type="Pfam" id="PF01613">
    <property type="entry name" value="Flavin_Reduct"/>
    <property type="match status" value="1"/>
</dbReference>
<accession>A0ABT9IVA2</accession>
<proteinExistence type="inferred from homology"/>
<name>A0ABT9IVA2_9BACL</name>
<dbReference type="InterPro" id="IPR012349">
    <property type="entry name" value="Split_barrel_FMN-bd"/>
</dbReference>
<evidence type="ECO:0000256" key="3">
    <source>
        <dbReference type="ARBA" id="ARBA00022643"/>
    </source>
</evidence>
<keyword evidence="2" id="KW-0285">Flavoprotein</keyword>
<comment type="caution">
    <text evidence="6">The sequence shown here is derived from an EMBL/GenBank/DDBJ whole genome shotgun (WGS) entry which is preliminary data.</text>
</comment>
<evidence type="ECO:0000313" key="6">
    <source>
        <dbReference type="EMBL" id="MDP5273276.1"/>
    </source>
</evidence>
<evidence type="ECO:0000259" key="5">
    <source>
        <dbReference type="SMART" id="SM00903"/>
    </source>
</evidence>
<evidence type="ECO:0000256" key="1">
    <source>
        <dbReference type="ARBA" id="ARBA00001917"/>
    </source>
</evidence>